<dbReference type="Gene3D" id="3.40.50.150">
    <property type="entry name" value="Vaccinia Virus protein VP39"/>
    <property type="match status" value="1"/>
</dbReference>
<evidence type="ECO:0000313" key="3">
    <source>
        <dbReference type="EMBL" id="RXJ60152.1"/>
    </source>
</evidence>
<protein>
    <submittedName>
        <fullName evidence="3">SAM-dependent methyltransferase</fullName>
    </submittedName>
</protein>
<dbReference type="InterPro" id="IPR025714">
    <property type="entry name" value="Methyltranfer_dom"/>
</dbReference>
<dbReference type="PANTHER" id="PTHR43861">
    <property type="entry name" value="TRANS-ACONITATE 2-METHYLTRANSFERASE-RELATED"/>
    <property type="match status" value="1"/>
</dbReference>
<name>A0A4Q0XS96_9BACT</name>
<gene>
    <name evidence="3" type="ORF">CRV04_03880</name>
</gene>
<evidence type="ECO:0000259" key="2">
    <source>
        <dbReference type="Pfam" id="PF13847"/>
    </source>
</evidence>
<feature type="domain" description="Methyltransferase" evidence="2">
    <location>
        <begin position="36"/>
        <end position="143"/>
    </location>
</feature>
<keyword evidence="4" id="KW-1185">Reference proteome</keyword>
<organism evidence="3 4">
    <name type="scientific">Candidatus Marinarcus aquaticus</name>
    <dbReference type="NCBI Taxonomy" id="2044504"/>
    <lineage>
        <taxon>Bacteria</taxon>
        <taxon>Pseudomonadati</taxon>
        <taxon>Campylobacterota</taxon>
        <taxon>Epsilonproteobacteria</taxon>
        <taxon>Campylobacterales</taxon>
        <taxon>Arcobacteraceae</taxon>
        <taxon>Candidatus Marinarcus</taxon>
    </lineage>
</organism>
<dbReference type="AlphaFoldDB" id="A0A4Q0XS96"/>
<evidence type="ECO:0000313" key="4">
    <source>
        <dbReference type="Proteomes" id="UP000290657"/>
    </source>
</evidence>
<proteinExistence type="predicted"/>
<sequence length="201" mass="22763">MNRFDQAAKDWDAKPTSILIAKETSTKITQHIDLTNKDILDYGCGTGLLAFSLSDDVKSMTGMDNSQGMVAVFNEKAQKFGFSNTKAVKHNVDIEDLPQKRYDVIVTSMALHHIKHPHTFFQKCKEALKPNGYLCISDLDEEDGTFHAKHNNDGVHHFGFSHQQIKTFYEESGYTLQFLDNICELERENGTFPIFLSIGQI</sequence>
<dbReference type="Pfam" id="PF13847">
    <property type="entry name" value="Methyltransf_31"/>
    <property type="match status" value="1"/>
</dbReference>
<accession>A0A4Q0XS96</accession>
<dbReference type="InterPro" id="IPR029063">
    <property type="entry name" value="SAM-dependent_MTases_sf"/>
</dbReference>
<dbReference type="Proteomes" id="UP000290657">
    <property type="component" value="Unassembled WGS sequence"/>
</dbReference>
<comment type="caution">
    <text evidence="3">The sequence shown here is derived from an EMBL/GenBank/DDBJ whole genome shotgun (WGS) entry which is preliminary data.</text>
</comment>
<dbReference type="PANTHER" id="PTHR43861:SF3">
    <property type="entry name" value="PUTATIVE (AFU_ORTHOLOGUE AFUA_2G14390)-RELATED"/>
    <property type="match status" value="1"/>
</dbReference>
<dbReference type="SUPFAM" id="SSF53335">
    <property type="entry name" value="S-adenosyl-L-methionine-dependent methyltransferases"/>
    <property type="match status" value="1"/>
</dbReference>
<reference evidence="3 4" key="1">
    <citation type="submission" date="2017-10" db="EMBL/GenBank/DDBJ databases">
        <title>Genomics of the genus Arcobacter.</title>
        <authorList>
            <person name="Perez-Cataluna A."/>
            <person name="Figueras M.J."/>
        </authorList>
    </citation>
    <scope>NUCLEOTIDE SEQUENCE [LARGE SCALE GENOMIC DNA]</scope>
    <source>
        <strain evidence="3 4">CECT 8987</strain>
    </source>
</reference>
<dbReference type="EMBL" id="PDKN01000002">
    <property type="protein sequence ID" value="RXJ60152.1"/>
    <property type="molecule type" value="Genomic_DNA"/>
</dbReference>
<evidence type="ECO:0000256" key="1">
    <source>
        <dbReference type="ARBA" id="ARBA00022679"/>
    </source>
</evidence>
<keyword evidence="1 3" id="KW-0808">Transferase</keyword>
<keyword evidence="3" id="KW-0489">Methyltransferase</keyword>
<dbReference type="CDD" id="cd02440">
    <property type="entry name" value="AdoMet_MTases"/>
    <property type="match status" value="1"/>
</dbReference>
<dbReference type="OrthoDB" id="9791837at2"/>
<dbReference type="RefSeq" id="WP_128995501.1">
    <property type="nucleotide sequence ID" value="NZ_PDKN01000002.1"/>
</dbReference>
<dbReference type="GO" id="GO:0032259">
    <property type="term" value="P:methylation"/>
    <property type="evidence" value="ECO:0007669"/>
    <property type="project" value="UniProtKB-KW"/>
</dbReference>
<dbReference type="GO" id="GO:0008168">
    <property type="term" value="F:methyltransferase activity"/>
    <property type="evidence" value="ECO:0007669"/>
    <property type="project" value="UniProtKB-KW"/>
</dbReference>